<dbReference type="Proteomes" id="UP000193427">
    <property type="component" value="Chromosome"/>
</dbReference>
<dbReference type="STRING" id="946333.A4W93_16360"/>
<keyword evidence="2" id="KW-1185">Reference proteome</keyword>
<name>A0A1W6LAS8_9BURK</name>
<evidence type="ECO:0000313" key="2">
    <source>
        <dbReference type="Proteomes" id="UP000193427"/>
    </source>
</evidence>
<dbReference type="EMBL" id="CP015118">
    <property type="protein sequence ID" value="ARN21343.1"/>
    <property type="molecule type" value="Genomic_DNA"/>
</dbReference>
<evidence type="ECO:0000313" key="1">
    <source>
        <dbReference type="EMBL" id="ARN21343.1"/>
    </source>
</evidence>
<dbReference type="RefSeq" id="WP_085751635.1">
    <property type="nucleotide sequence ID" value="NZ_BSPR01000013.1"/>
</dbReference>
<dbReference type="AlphaFoldDB" id="A0A1W6LAS8"/>
<reference evidence="1 2" key="1">
    <citation type="submission" date="2016-04" db="EMBL/GenBank/DDBJ databases">
        <title>Complete genome sequence of natural rubber-degrading, novel Gram-negative bacterium, Rhizobacter gummiphilus strain NS21.</title>
        <authorList>
            <person name="Tabata M."/>
            <person name="Kasai D."/>
            <person name="Fukuda M."/>
        </authorList>
    </citation>
    <scope>NUCLEOTIDE SEQUENCE [LARGE SCALE GENOMIC DNA]</scope>
    <source>
        <strain evidence="1 2">NS21</strain>
    </source>
</reference>
<accession>A0A1W6LAS8</accession>
<sequence length="157" mass="17811">MKMLSDKEYETLLAKARECDRLHTLINTPELVAFPEAVHLEAIHQEERWGRKDRETKAAIDWFWLVGYLAGRALEHDKEAERLANMAAAEDSDAGRAFYAKHIALHREKAVHHTITTAAALNHWHASMLRKARHQPDERAANSDVAPLATMPMQLSG</sequence>
<organism evidence="1 2">
    <name type="scientific">Piscinibacter gummiphilus</name>
    <dbReference type="NCBI Taxonomy" id="946333"/>
    <lineage>
        <taxon>Bacteria</taxon>
        <taxon>Pseudomonadati</taxon>
        <taxon>Pseudomonadota</taxon>
        <taxon>Betaproteobacteria</taxon>
        <taxon>Burkholderiales</taxon>
        <taxon>Sphaerotilaceae</taxon>
        <taxon>Piscinibacter</taxon>
    </lineage>
</organism>
<dbReference type="OrthoDB" id="7033488at2"/>
<dbReference type="KEGG" id="rgu:A4W93_16360"/>
<gene>
    <name evidence="1" type="ORF">A4W93_16360</name>
</gene>
<proteinExistence type="predicted"/>
<protein>
    <submittedName>
        <fullName evidence="1">Uncharacterized protein</fullName>
    </submittedName>
</protein>